<sequence length="177" mass="19600">MRYADGPSVHEEIHIKAAPSDVWRLVTDIALPARLSPELQRTEWLDGATGPVLGAQFAGYNRHPVAGLEWRTVSRVAVLEPERRFAWEVIDPEGRYGEEPTDPARPLATWTFELRAADGGTVLSHSGRIGPARSGLNLAIDREPEREKEIVQARLGDLRTGIRATLDGVKHLAEERA</sequence>
<protein>
    <recommendedName>
        <fullName evidence="3">SRPBCC family protein</fullName>
    </recommendedName>
</protein>
<accession>A0A918TEZ6</accession>
<dbReference type="AlphaFoldDB" id="A0A918TEZ6"/>
<dbReference type="Gene3D" id="3.30.530.20">
    <property type="match status" value="1"/>
</dbReference>
<organism evidence="1 2">
    <name type="scientific">Streptomyces cinnamoneus</name>
    <name type="common">Streptoverticillium cinnamoneum</name>
    <dbReference type="NCBI Taxonomy" id="53446"/>
    <lineage>
        <taxon>Bacteria</taxon>
        <taxon>Bacillati</taxon>
        <taxon>Actinomycetota</taxon>
        <taxon>Actinomycetes</taxon>
        <taxon>Kitasatosporales</taxon>
        <taxon>Streptomycetaceae</taxon>
        <taxon>Streptomyces</taxon>
        <taxon>Streptomyces cinnamoneus group</taxon>
    </lineage>
</organism>
<dbReference type="CDD" id="cd07812">
    <property type="entry name" value="SRPBCC"/>
    <property type="match status" value="1"/>
</dbReference>
<dbReference type="SUPFAM" id="SSF55961">
    <property type="entry name" value="Bet v1-like"/>
    <property type="match status" value="1"/>
</dbReference>
<evidence type="ECO:0000313" key="1">
    <source>
        <dbReference type="EMBL" id="GHC46347.1"/>
    </source>
</evidence>
<evidence type="ECO:0000313" key="2">
    <source>
        <dbReference type="Proteomes" id="UP000646244"/>
    </source>
</evidence>
<dbReference type="EMBL" id="BMVB01000006">
    <property type="protein sequence ID" value="GHC46347.1"/>
    <property type="molecule type" value="Genomic_DNA"/>
</dbReference>
<dbReference type="InterPro" id="IPR019587">
    <property type="entry name" value="Polyketide_cyclase/dehydratase"/>
</dbReference>
<name>A0A918TEZ6_STRCJ</name>
<dbReference type="RefSeq" id="WP_190109525.1">
    <property type="nucleotide sequence ID" value="NZ_BMVB01000006.1"/>
</dbReference>
<proteinExistence type="predicted"/>
<dbReference type="InterPro" id="IPR023393">
    <property type="entry name" value="START-like_dom_sf"/>
</dbReference>
<comment type="caution">
    <text evidence="1">The sequence shown here is derived from an EMBL/GenBank/DDBJ whole genome shotgun (WGS) entry which is preliminary data.</text>
</comment>
<reference evidence="1" key="1">
    <citation type="journal article" date="2014" name="Int. J. Syst. Evol. Microbiol.">
        <title>Complete genome sequence of Corynebacterium casei LMG S-19264T (=DSM 44701T), isolated from a smear-ripened cheese.</title>
        <authorList>
            <consortium name="US DOE Joint Genome Institute (JGI-PGF)"/>
            <person name="Walter F."/>
            <person name="Albersmeier A."/>
            <person name="Kalinowski J."/>
            <person name="Ruckert C."/>
        </authorList>
    </citation>
    <scope>NUCLEOTIDE SEQUENCE</scope>
    <source>
        <strain evidence="1">JCM 4633</strain>
    </source>
</reference>
<evidence type="ECO:0008006" key="3">
    <source>
        <dbReference type="Google" id="ProtNLM"/>
    </source>
</evidence>
<gene>
    <name evidence="1" type="ORF">GCM10010507_22130</name>
</gene>
<dbReference type="Pfam" id="PF10604">
    <property type="entry name" value="Polyketide_cyc2"/>
    <property type="match status" value="1"/>
</dbReference>
<reference evidence="1" key="2">
    <citation type="submission" date="2020-09" db="EMBL/GenBank/DDBJ databases">
        <authorList>
            <person name="Sun Q."/>
            <person name="Ohkuma M."/>
        </authorList>
    </citation>
    <scope>NUCLEOTIDE SEQUENCE</scope>
    <source>
        <strain evidence="1">JCM 4633</strain>
    </source>
</reference>
<dbReference type="Proteomes" id="UP000646244">
    <property type="component" value="Unassembled WGS sequence"/>
</dbReference>